<accession>A0A1B7YE21</accession>
<comment type="caution">
    <text evidence="1">The sequence shown here is derived from an EMBL/GenBank/DDBJ whole genome shotgun (WGS) entry which is preliminary data.</text>
</comment>
<name>A0A1B7YE21_COLHI</name>
<organism evidence="1 2">
    <name type="scientific">Colletotrichum higginsianum (strain IMI 349063)</name>
    <name type="common">Crucifer anthracnose fungus</name>
    <dbReference type="NCBI Taxonomy" id="759273"/>
    <lineage>
        <taxon>Eukaryota</taxon>
        <taxon>Fungi</taxon>
        <taxon>Dikarya</taxon>
        <taxon>Ascomycota</taxon>
        <taxon>Pezizomycotina</taxon>
        <taxon>Sordariomycetes</taxon>
        <taxon>Hypocreomycetidae</taxon>
        <taxon>Glomerellales</taxon>
        <taxon>Glomerellaceae</taxon>
        <taxon>Colletotrichum</taxon>
        <taxon>Colletotrichum destructivum species complex</taxon>
    </lineage>
</organism>
<dbReference type="KEGG" id="chig:CH63R_05964"/>
<keyword evidence="2" id="KW-1185">Reference proteome</keyword>
<evidence type="ECO:0000313" key="2">
    <source>
        <dbReference type="Proteomes" id="UP000092177"/>
    </source>
</evidence>
<proteinExistence type="predicted"/>
<dbReference type="AlphaFoldDB" id="A0A1B7YE21"/>
<dbReference type="EMBL" id="LTAN01000004">
    <property type="protein sequence ID" value="OBR10272.1"/>
    <property type="molecule type" value="Genomic_DNA"/>
</dbReference>
<reference evidence="2" key="1">
    <citation type="journal article" date="2017" name="BMC Genomics">
        <title>Gapless genome assembly of Colletotrichum higginsianum reveals chromosome structure and association of transposable elements with secondary metabolite gene clusters.</title>
        <authorList>
            <person name="Dallery J.-F."/>
            <person name="Lapalu N."/>
            <person name="Zampounis A."/>
            <person name="Pigne S."/>
            <person name="Luyten I."/>
            <person name="Amselem J."/>
            <person name="Wittenberg A.H.J."/>
            <person name="Zhou S."/>
            <person name="de Queiroz M.V."/>
            <person name="Robin G.P."/>
            <person name="Auger A."/>
            <person name="Hainaut M."/>
            <person name="Henrissat B."/>
            <person name="Kim K.-T."/>
            <person name="Lee Y.-H."/>
            <person name="Lespinet O."/>
            <person name="Schwartz D.C."/>
            <person name="Thon M.R."/>
            <person name="O'Connell R.J."/>
        </authorList>
    </citation>
    <scope>NUCLEOTIDE SEQUENCE [LARGE SCALE GENOMIC DNA]</scope>
    <source>
        <strain evidence="2">IMI 349063</strain>
    </source>
</reference>
<dbReference type="VEuPathDB" id="FungiDB:CH63R_05964"/>
<protein>
    <submittedName>
        <fullName evidence="1">Uncharacterized protein</fullName>
    </submittedName>
</protein>
<sequence length="59" mass="6409">MPLSDMTLIFKEAGFVQLRDDSSGSQVSQVAGMVNRRILDLDGIDLDGGEAISSESIWH</sequence>
<dbReference type="RefSeq" id="XP_018158789.1">
    <property type="nucleotide sequence ID" value="XM_018300939.1"/>
</dbReference>
<dbReference type="GeneID" id="28865046"/>
<evidence type="ECO:0000313" key="1">
    <source>
        <dbReference type="EMBL" id="OBR10272.1"/>
    </source>
</evidence>
<gene>
    <name evidence="1" type="ORF">CH63R_05964</name>
</gene>
<dbReference type="Proteomes" id="UP000092177">
    <property type="component" value="Chromosome 4"/>
</dbReference>